<dbReference type="RefSeq" id="WP_129870702.1">
    <property type="nucleotide sequence ID" value="NZ_RYUO01000002.1"/>
</dbReference>
<dbReference type="Proteomes" id="UP000291920">
    <property type="component" value="Unassembled WGS sequence"/>
</dbReference>
<sequence>MVKTVEEVYGVGAMRGFDPVKAAKAREQWVPADLSALGDPDKVHPYYLEKAEEVRQRFKFDADADMRWLALWAEHWDELPARQRIAIADSTGTIWGFAVPALEPRAVEVVARETCDRLRLGDYGEYPELGFGLVRIEQRVCRPVVVVRDWLFHGPSNHGKEVHRG</sequence>
<evidence type="ECO:0000313" key="1">
    <source>
        <dbReference type="EMBL" id="RYQ30964.1"/>
    </source>
</evidence>
<reference evidence="1 2" key="1">
    <citation type="submission" date="2018-12" db="EMBL/GenBank/DDBJ databases">
        <title>Unveiling genomic diversity among members of the Bifidobacterium pseudolongum species, a widely distributed gut commensal of the animal kingdom.</title>
        <authorList>
            <person name="Lugli G.A."/>
            <person name="Duranti S."/>
            <person name="Albert K."/>
            <person name="Mancabelli L."/>
            <person name="Napoli S."/>
            <person name="Viappiani A."/>
            <person name="Anzalone R."/>
            <person name="Longhi G."/>
            <person name="Milani C."/>
            <person name="Turroni F."/>
            <person name="Alessandri G."/>
            <person name="Sela D.A."/>
            <person name="Van Sinderen D."/>
            <person name="Ventura M."/>
        </authorList>
    </citation>
    <scope>NUCLEOTIDE SEQUENCE [LARGE SCALE GENOMIC DNA]</scope>
    <source>
        <strain evidence="1 2">2017B</strain>
    </source>
</reference>
<accession>A0A4Q5AKS6</accession>
<organism evidence="1 2">
    <name type="scientific">Bifidobacterium pseudolongum subsp. globosum</name>
    <dbReference type="NCBI Taxonomy" id="1690"/>
    <lineage>
        <taxon>Bacteria</taxon>
        <taxon>Bacillati</taxon>
        <taxon>Actinomycetota</taxon>
        <taxon>Actinomycetes</taxon>
        <taxon>Bifidobacteriales</taxon>
        <taxon>Bifidobacteriaceae</taxon>
        <taxon>Bifidobacterium</taxon>
    </lineage>
</organism>
<evidence type="ECO:0000313" key="2">
    <source>
        <dbReference type="Proteomes" id="UP000291920"/>
    </source>
</evidence>
<name>A0A4Q5AKS6_9BIFI</name>
<dbReference type="AlphaFoldDB" id="A0A4Q5AKS6"/>
<proteinExistence type="predicted"/>
<gene>
    <name evidence="1" type="ORF">PG2017B_0774</name>
</gene>
<dbReference type="EMBL" id="RYUT01000002">
    <property type="protein sequence ID" value="RYQ30964.1"/>
    <property type="molecule type" value="Genomic_DNA"/>
</dbReference>
<protein>
    <submittedName>
        <fullName evidence="1">Uncharacterized protein</fullName>
    </submittedName>
</protein>
<comment type="caution">
    <text evidence="1">The sequence shown here is derived from an EMBL/GenBank/DDBJ whole genome shotgun (WGS) entry which is preliminary data.</text>
</comment>